<dbReference type="SUPFAM" id="SSF50960">
    <property type="entry name" value="TolB, C-terminal domain"/>
    <property type="match status" value="1"/>
</dbReference>
<keyword evidence="1" id="KW-1133">Transmembrane helix</keyword>
<feature type="transmembrane region" description="Helical" evidence="1">
    <location>
        <begin position="12"/>
        <end position="35"/>
    </location>
</feature>
<accession>A0ABW4TS85</accession>
<organism evidence="2 3">
    <name type="scientific">Nocardioides aestuarii</name>
    <dbReference type="NCBI Taxonomy" id="252231"/>
    <lineage>
        <taxon>Bacteria</taxon>
        <taxon>Bacillati</taxon>
        <taxon>Actinomycetota</taxon>
        <taxon>Actinomycetes</taxon>
        <taxon>Propionibacteriales</taxon>
        <taxon>Nocardioidaceae</taxon>
        <taxon>Nocardioides</taxon>
    </lineage>
</organism>
<keyword evidence="1" id="KW-0812">Transmembrane</keyword>
<feature type="transmembrane region" description="Helical" evidence="1">
    <location>
        <begin position="363"/>
        <end position="383"/>
    </location>
</feature>
<proteinExistence type="predicted"/>
<evidence type="ECO:0008006" key="4">
    <source>
        <dbReference type="Google" id="ProtNLM"/>
    </source>
</evidence>
<name>A0ABW4TS85_9ACTN</name>
<sequence>MRIRIQKRGLVPAAVVAVVGTVVLYLGATAGLAAWHRQQQDAAPPTGRGYLPGVIENAPSSLPTTGEYGPPGQVAAVYAGTDVDDGLRGSVDHPWITMSATTGDYRALSEPGLPEAGPGVVQVSPDGGLIAWSGPDGLTVYDTATGDVDRPDVGPVDAVGPFADDAEHLVVHAAGAKVVDLARGEVVAEAEADAESVRGAAWRPDGTSLDLVTSTGHLVLGVDGTSETSPTSIPPGSQLAWAPQGDRLVDLHDVDGTFRLFVSDLRDDGAFGPERRVDTTGVALLHLFGFSGADTVAIDSYLLETGNIERVLDVPLGQGSTQDLTRLPSPGDNWVDVSTLSIATDLLPVGSYEWDSQVWPWSYTSRLAACAIFMFFLFGLYVTRRPKKR</sequence>
<protein>
    <recommendedName>
        <fullName evidence="4">WD40 repeat domain-containing protein</fullName>
    </recommendedName>
</protein>
<comment type="caution">
    <text evidence="2">The sequence shown here is derived from an EMBL/GenBank/DDBJ whole genome shotgun (WGS) entry which is preliminary data.</text>
</comment>
<keyword evidence="1" id="KW-0472">Membrane</keyword>
<evidence type="ECO:0000313" key="2">
    <source>
        <dbReference type="EMBL" id="MFD1948609.1"/>
    </source>
</evidence>
<evidence type="ECO:0000256" key="1">
    <source>
        <dbReference type="SAM" id="Phobius"/>
    </source>
</evidence>
<evidence type="ECO:0000313" key="3">
    <source>
        <dbReference type="Proteomes" id="UP001597351"/>
    </source>
</evidence>
<dbReference type="Gene3D" id="2.130.10.10">
    <property type="entry name" value="YVTN repeat-like/Quinoprotein amine dehydrogenase"/>
    <property type="match status" value="1"/>
</dbReference>
<dbReference type="RefSeq" id="WP_343920827.1">
    <property type="nucleotide sequence ID" value="NZ_BAAAJT010000002.1"/>
</dbReference>
<reference evidence="3" key="1">
    <citation type="journal article" date="2019" name="Int. J. Syst. Evol. Microbiol.">
        <title>The Global Catalogue of Microorganisms (GCM) 10K type strain sequencing project: providing services to taxonomists for standard genome sequencing and annotation.</title>
        <authorList>
            <consortium name="The Broad Institute Genomics Platform"/>
            <consortium name="The Broad Institute Genome Sequencing Center for Infectious Disease"/>
            <person name="Wu L."/>
            <person name="Ma J."/>
        </authorList>
    </citation>
    <scope>NUCLEOTIDE SEQUENCE [LARGE SCALE GENOMIC DNA]</scope>
    <source>
        <strain evidence="3">CGMCC 1.12477</strain>
    </source>
</reference>
<dbReference type="InterPro" id="IPR015943">
    <property type="entry name" value="WD40/YVTN_repeat-like_dom_sf"/>
</dbReference>
<dbReference type="EMBL" id="JBHUGD010000003">
    <property type="protein sequence ID" value="MFD1948609.1"/>
    <property type="molecule type" value="Genomic_DNA"/>
</dbReference>
<keyword evidence="3" id="KW-1185">Reference proteome</keyword>
<dbReference type="Proteomes" id="UP001597351">
    <property type="component" value="Unassembled WGS sequence"/>
</dbReference>
<gene>
    <name evidence="2" type="ORF">ACFSDE_17540</name>
</gene>